<dbReference type="EMBL" id="JAGYWB010000011">
    <property type="protein sequence ID" value="KAI0504019.1"/>
    <property type="molecule type" value="Genomic_DNA"/>
</dbReference>
<feature type="chain" id="PRO_5035751871" description="Secreted protein" evidence="1">
    <location>
        <begin position="19"/>
        <end position="100"/>
    </location>
</feature>
<comment type="caution">
    <text evidence="2">The sequence shown here is derived from an EMBL/GenBank/DDBJ whole genome shotgun (WGS) entry which is preliminary data.</text>
</comment>
<feature type="signal peptide" evidence="1">
    <location>
        <begin position="1"/>
        <end position="18"/>
    </location>
</feature>
<evidence type="ECO:0000256" key="1">
    <source>
        <dbReference type="SAM" id="SignalP"/>
    </source>
</evidence>
<sequence length="100" mass="11497">MSALGIWFFWNVFYVLDAETSNVAVHATQILFSCAHQTGMFDICSNFSLIHIDMAAIFCQHPNSCLNYLLFPPMFFFYSLEDVKASIHPNYKFISVTLNE</sequence>
<dbReference type="AlphaFoldDB" id="A0A8T3B5D8"/>
<protein>
    <recommendedName>
        <fullName evidence="4">Secreted protein</fullName>
    </recommendedName>
</protein>
<proteinExistence type="predicted"/>
<keyword evidence="3" id="KW-1185">Reference proteome</keyword>
<evidence type="ECO:0008006" key="4">
    <source>
        <dbReference type="Google" id="ProtNLM"/>
    </source>
</evidence>
<name>A0A8T3B5D8_DENNO</name>
<evidence type="ECO:0000313" key="2">
    <source>
        <dbReference type="EMBL" id="KAI0504019.1"/>
    </source>
</evidence>
<gene>
    <name evidence="2" type="ORF">KFK09_014966</name>
</gene>
<accession>A0A8T3B5D8</accession>
<keyword evidence="1" id="KW-0732">Signal</keyword>
<reference evidence="2" key="1">
    <citation type="journal article" date="2022" name="Front. Genet.">
        <title>Chromosome-Scale Assembly of the Dendrobium nobile Genome Provides Insights Into the Molecular Mechanism of the Biosynthesis of the Medicinal Active Ingredient of Dendrobium.</title>
        <authorList>
            <person name="Xu Q."/>
            <person name="Niu S.-C."/>
            <person name="Li K.-L."/>
            <person name="Zheng P.-J."/>
            <person name="Zhang X.-J."/>
            <person name="Jia Y."/>
            <person name="Liu Y."/>
            <person name="Niu Y.-X."/>
            <person name="Yu L.-H."/>
            <person name="Chen D.-F."/>
            <person name="Zhang G.-Q."/>
        </authorList>
    </citation>
    <scope>NUCLEOTIDE SEQUENCE</scope>
    <source>
        <tissue evidence="2">Leaf</tissue>
    </source>
</reference>
<dbReference type="Proteomes" id="UP000829196">
    <property type="component" value="Unassembled WGS sequence"/>
</dbReference>
<evidence type="ECO:0000313" key="3">
    <source>
        <dbReference type="Proteomes" id="UP000829196"/>
    </source>
</evidence>
<organism evidence="2 3">
    <name type="scientific">Dendrobium nobile</name>
    <name type="common">Orchid</name>
    <dbReference type="NCBI Taxonomy" id="94219"/>
    <lineage>
        <taxon>Eukaryota</taxon>
        <taxon>Viridiplantae</taxon>
        <taxon>Streptophyta</taxon>
        <taxon>Embryophyta</taxon>
        <taxon>Tracheophyta</taxon>
        <taxon>Spermatophyta</taxon>
        <taxon>Magnoliopsida</taxon>
        <taxon>Liliopsida</taxon>
        <taxon>Asparagales</taxon>
        <taxon>Orchidaceae</taxon>
        <taxon>Epidendroideae</taxon>
        <taxon>Malaxideae</taxon>
        <taxon>Dendrobiinae</taxon>
        <taxon>Dendrobium</taxon>
    </lineage>
</organism>